<dbReference type="InterPro" id="IPR031165">
    <property type="entry name" value="GNAT_YJDJ"/>
</dbReference>
<sequence length="96" mass="11283">MTFELNENDLRGYDDNKQLIGKVSFTIINDNQTIVIEHTWVDDNHRHQGIAKSLTEYLINQVIENKQTILPLCPYTKFYFSEHPALSELIYTPKQK</sequence>
<proteinExistence type="predicted"/>
<dbReference type="STRING" id="1423719.FC66_GL001162"/>
<organism evidence="2 3">
    <name type="scientific">Dellaglioa algida DSM 15638</name>
    <dbReference type="NCBI Taxonomy" id="1423719"/>
    <lineage>
        <taxon>Bacteria</taxon>
        <taxon>Bacillati</taxon>
        <taxon>Bacillota</taxon>
        <taxon>Bacilli</taxon>
        <taxon>Lactobacillales</taxon>
        <taxon>Lactobacillaceae</taxon>
        <taxon>Dellaglioa</taxon>
    </lineage>
</organism>
<evidence type="ECO:0000313" key="3">
    <source>
        <dbReference type="Proteomes" id="UP000051450"/>
    </source>
</evidence>
<dbReference type="CDD" id="cd04301">
    <property type="entry name" value="NAT_SF"/>
    <property type="match status" value="1"/>
</dbReference>
<reference evidence="2 3" key="1">
    <citation type="journal article" date="2015" name="Genome Announc.">
        <title>Expanding the biotechnology potential of lactobacilli through comparative genomics of 213 strains and associated genera.</title>
        <authorList>
            <person name="Sun Z."/>
            <person name="Harris H.M."/>
            <person name="McCann A."/>
            <person name="Guo C."/>
            <person name="Argimon S."/>
            <person name="Zhang W."/>
            <person name="Yang X."/>
            <person name="Jeffery I.B."/>
            <person name="Cooney J.C."/>
            <person name="Kagawa T.F."/>
            <person name="Liu W."/>
            <person name="Song Y."/>
            <person name="Salvetti E."/>
            <person name="Wrobel A."/>
            <person name="Rasinkangas P."/>
            <person name="Parkhill J."/>
            <person name="Rea M.C."/>
            <person name="O'Sullivan O."/>
            <person name="Ritari J."/>
            <person name="Douillard F.P."/>
            <person name="Paul Ross R."/>
            <person name="Yang R."/>
            <person name="Briner A.E."/>
            <person name="Felis G.E."/>
            <person name="de Vos W.M."/>
            <person name="Barrangou R."/>
            <person name="Klaenhammer T.R."/>
            <person name="Caufield P.W."/>
            <person name="Cui Y."/>
            <person name="Zhang H."/>
            <person name="O'Toole P.W."/>
        </authorList>
    </citation>
    <scope>NUCLEOTIDE SEQUENCE [LARGE SCALE GENOMIC DNA]</scope>
    <source>
        <strain evidence="2 3">DSM 15638</strain>
    </source>
</reference>
<dbReference type="InterPro" id="IPR016181">
    <property type="entry name" value="Acyl_CoA_acyltransferase"/>
</dbReference>
<gene>
    <name evidence="2" type="ORF">FC66_GL001162</name>
</gene>
<dbReference type="OrthoDB" id="9793389at2"/>
<evidence type="ECO:0000313" key="2">
    <source>
        <dbReference type="EMBL" id="KRK45703.1"/>
    </source>
</evidence>
<dbReference type="AlphaFoldDB" id="A0A0R1HSU9"/>
<name>A0A0R1HSU9_9LACO</name>
<dbReference type="RefSeq" id="WP_057974221.1">
    <property type="nucleotide sequence ID" value="NZ_AZDI01000005.1"/>
</dbReference>
<dbReference type="PROSITE" id="PS51729">
    <property type="entry name" value="GNAT_YJDJ"/>
    <property type="match status" value="1"/>
</dbReference>
<feature type="domain" description="N-acetyltransferase" evidence="1">
    <location>
        <begin position="2"/>
        <end position="91"/>
    </location>
</feature>
<comment type="caution">
    <text evidence="2">The sequence shown here is derived from an EMBL/GenBank/DDBJ whole genome shotgun (WGS) entry which is preliminary data.</text>
</comment>
<dbReference type="Proteomes" id="UP000051450">
    <property type="component" value="Unassembled WGS sequence"/>
</dbReference>
<protein>
    <recommendedName>
        <fullName evidence="1">N-acetyltransferase domain-containing protein</fullName>
    </recommendedName>
</protein>
<keyword evidence="3" id="KW-1185">Reference proteome</keyword>
<dbReference type="PATRIC" id="fig|1423719.4.peg.1183"/>
<dbReference type="EMBL" id="AZDI01000005">
    <property type="protein sequence ID" value="KRK45703.1"/>
    <property type="molecule type" value="Genomic_DNA"/>
</dbReference>
<evidence type="ECO:0000259" key="1">
    <source>
        <dbReference type="PROSITE" id="PS51729"/>
    </source>
</evidence>
<dbReference type="Pfam" id="PF14542">
    <property type="entry name" value="Acetyltransf_CG"/>
    <property type="match status" value="1"/>
</dbReference>
<accession>A0A0R1HSU9</accession>
<dbReference type="SUPFAM" id="SSF55729">
    <property type="entry name" value="Acyl-CoA N-acyltransferases (Nat)"/>
    <property type="match status" value="1"/>
</dbReference>
<dbReference type="Gene3D" id="3.40.630.30">
    <property type="match status" value="1"/>
</dbReference>